<dbReference type="EMBL" id="GBHO01003939">
    <property type="protein sequence ID" value="JAG39665.1"/>
    <property type="molecule type" value="Transcribed_RNA"/>
</dbReference>
<evidence type="ECO:0000256" key="2">
    <source>
        <dbReference type="ARBA" id="ARBA00006375"/>
    </source>
</evidence>
<reference evidence="7" key="2">
    <citation type="submission" date="2014-07" db="EMBL/GenBank/DDBJ databases">
        <authorList>
            <person name="Hull J."/>
        </authorList>
    </citation>
    <scope>NUCLEOTIDE SEQUENCE</scope>
</reference>
<sequence>MQFGIHSTIWYGSFAYFMQTSIPMFEQLSQKVRTLYSTVEPTSTTLAVDTDGTPTQKKWKKKETMWSGYPWMAQITSAVLSGMLSVFLTNPLDVCRTRYMVNGRTGDGSSFTKVFISLLRNEGPRSLM</sequence>
<evidence type="ECO:0000256" key="4">
    <source>
        <dbReference type="ARBA" id="ARBA00023136"/>
    </source>
</evidence>
<comment type="subcellular location">
    <subcellularLocation>
        <location evidence="1">Membrane</location>
        <topology evidence="1">Multi-pass membrane protein</topology>
    </subcellularLocation>
</comment>
<organism evidence="7">
    <name type="scientific">Lygus hesperus</name>
    <name type="common">Western plant bug</name>
    <dbReference type="NCBI Taxonomy" id="30085"/>
    <lineage>
        <taxon>Eukaryota</taxon>
        <taxon>Metazoa</taxon>
        <taxon>Ecdysozoa</taxon>
        <taxon>Arthropoda</taxon>
        <taxon>Hexapoda</taxon>
        <taxon>Insecta</taxon>
        <taxon>Pterygota</taxon>
        <taxon>Neoptera</taxon>
        <taxon>Paraneoptera</taxon>
        <taxon>Hemiptera</taxon>
        <taxon>Heteroptera</taxon>
        <taxon>Panheteroptera</taxon>
        <taxon>Cimicomorpha</taxon>
        <taxon>Miridae</taxon>
        <taxon>Mirini</taxon>
        <taxon>Lygus</taxon>
    </lineage>
</organism>
<keyword evidence="3 5" id="KW-0812">Transmembrane</keyword>
<reference evidence="7" key="1">
    <citation type="journal article" date="2014" name="PLoS ONE">
        <title>Transcriptome-Based Identification of ABC Transporters in the Western Tarnished Plant Bug Lygus hesperus.</title>
        <authorList>
            <person name="Hull J.J."/>
            <person name="Chaney K."/>
            <person name="Geib S.M."/>
            <person name="Fabrick J.A."/>
            <person name="Brent C.S."/>
            <person name="Walsh D."/>
            <person name="Lavine L.C."/>
        </authorList>
    </citation>
    <scope>NUCLEOTIDE SEQUENCE</scope>
</reference>
<protein>
    <submittedName>
        <fullName evidence="7">Putative mitochondrial carrier protein PET8</fullName>
    </submittedName>
</protein>
<evidence type="ECO:0000256" key="6">
    <source>
        <dbReference type="RuleBase" id="RU000488"/>
    </source>
</evidence>
<feature type="repeat" description="Solcar" evidence="5">
    <location>
        <begin position="69"/>
        <end position="128"/>
    </location>
</feature>
<dbReference type="GO" id="GO:0016020">
    <property type="term" value="C:membrane"/>
    <property type="evidence" value="ECO:0007669"/>
    <property type="project" value="UniProtKB-SubCell"/>
</dbReference>
<dbReference type="Pfam" id="PF00153">
    <property type="entry name" value="Mito_carr"/>
    <property type="match status" value="1"/>
</dbReference>
<dbReference type="InterPro" id="IPR018108">
    <property type="entry name" value="MCP_transmembrane"/>
</dbReference>
<dbReference type="Gene3D" id="1.50.40.10">
    <property type="entry name" value="Mitochondrial carrier domain"/>
    <property type="match status" value="1"/>
</dbReference>
<dbReference type="PROSITE" id="PS50920">
    <property type="entry name" value="SOLCAR"/>
    <property type="match status" value="1"/>
</dbReference>
<evidence type="ECO:0000256" key="3">
    <source>
        <dbReference type="ARBA" id="ARBA00022692"/>
    </source>
</evidence>
<evidence type="ECO:0000313" key="7">
    <source>
        <dbReference type="EMBL" id="JAG39665.1"/>
    </source>
</evidence>
<comment type="similarity">
    <text evidence="2 6">Belongs to the mitochondrial carrier (TC 2.A.29) family.</text>
</comment>
<dbReference type="AlphaFoldDB" id="A0A0A9ZCZ5"/>
<keyword evidence="6" id="KW-0813">Transport</keyword>
<evidence type="ECO:0000256" key="1">
    <source>
        <dbReference type="ARBA" id="ARBA00004141"/>
    </source>
</evidence>
<gene>
    <name evidence="7" type="primary">PET8</name>
    <name evidence="7" type="ORF">CM83_101037</name>
</gene>
<dbReference type="SUPFAM" id="SSF103506">
    <property type="entry name" value="Mitochondrial carrier"/>
    <property type="match status" value="1"/>
</dbReference>
<proteinExistence type="inferred from homology"/>
<dbReference type="InterPro" id="IPR023395">
    <property type="entry name" value="MCP_dom_sf"/>
</dbReference>
<accession>A0A0A9ZCZ5</accession>
<name>A0A0A9ZCZ5_LYGHE</name>
<evidence type="ECO:0000256" key="5">
    <source>
        <dbReference type="PROSITE-ProRule" id="PRU00282"/>
    </source>
</evidence>
<keyword evidence="4 5" id="KW-0472">Membrane</keyword>